<reference evidence="2 3" key="1">
    <citation type="submission" date="2018-05" db="EMBL/GenBank/DDBJ databases">
        <title>Genomic Encyclopedia of Type Strains, Phase IV (KMG-IV): sequencing the most valuable type-strain genomes for metagenomic binning, comparative biology and taxonomic classification.</title>
        <authorList>
            <person name="Goeker M."/>
        </authorList>
    </citation>
    <scope>NUCLEOTIDE SEQUENCE [LARGE SCALE GENOMIC DNA]</scope>
    <source>
        <strain evidence="2 3">DSM 19579</strain>
    </source>
</reference>
<keyword evidence="1" id="KW-1133">Transmembrane helix</keyword>
<organism evidence="2 3">
    <name type="scientific">Mangrovibacter plantisponsor</name>
    <dbReference type="NCBI Taxonomy" id="451513"/>
    <lineage>
        <taxon>Bacteria</taxon>
        <taxon>Pseudomonadati</taxon>
        <taxon>Pseudomonadota</taxon>
        <taxon>Gammaproteobacteria</taxon>
        <taxon>Enterobacterales</taxon>
        <taxon>Enterobacteriaceae</taxon>
        <taxon>Mangrovibacter</taxon>
    </lineage>
</organism>
<keyword evidence="1" id="KW-0812">Transmembrane</keyword>
<evidence type="ECO:0000256" key="1">
    <source>
        <dbReference type="SAM" id="Phobius"/>
    </source>
</evidence>
<gene>
    <name evidence="2" type="ORF">DES37_1327</name>
</gene>
<feature type="transmembrane region" description="Helical" evidence="1">
    <location>
        <begin position="21"/>
        <end position="46"/>
    </location>
</feature>
<dbReference type="Proteomes" id="UP000246744">
    <property type="component" value="Unassembled WGS sequence"/>
</dbReference>
<evidence type="ECO:0000313" key="2">
    <source>
        <dbReference type="EMBL" id="PWV99416.1"/>
    </source>
</evidence>
<keyword evidence="3" id="KW-1185">Reference proteome</keyword>
<dbReference type="RefSeq" id="WP_170123818.1">
    <property type="nucleotide sequence ID" value="NZ_QGTS01000032.1"/>
</dbReference>
<dbReference type="AlphaFoldDB" id="A0A317PGY5"/>
<sequence>MKSLISDVIGLTGFGLLTSGVYLRFGLAPALMFSGALMVLCALAMARGGKHAS</sequence>
<accession>A0A317PGY5</accession>
<evidence type="ECO:0000313" key="3">
    <source>
        <dbReference type="Proteomes" id="UP000246744"/>
    </source>
</evidence>
<protein>
    <submittedName>
        <fullName evidence="2">Uncharacterized protein</fullName>
    </submittedName>
</protein>
<proteinExistence type="predicted"/>
<comment type="caution">
    <text evidence="2">The sequence shown here is derived from an EMBL/GenBank/DDBJ whole genome shotgun (WGS) entry which is preliminary data.</text>
</comment>
<keyword evidence="1" id="KW-0472">Membrane</keyword>
<name>A0A317PGY5_9ENTR</name>
<dbReference type="EMBL" id="QGTS01000032">
    <property type="protein sequence ID" value="PWV99416.1"/>
    <property type="molecule type" value="Genomic_DNA"/>
</dbReference>